<evidence type="ECO:0000313" key="3">
    <source>
        <dbReference type="Proteomes" id="UP000247673"/>
    </source>
</evidence>
<protein>
    <recommendedName>
        <fullName evidence="1">Glycosyltransferase 2-like domain-containing protein</fullName>
    </recommendedName>
</protein>
<name>A0A2V4DTS2_9GAMM</name>
<gene>
    <name evidence="2" type="ORF">DKK78_04190</name>
</gene>
<comment type="caution">
    <text evidence="2">The sequence shown here is derived from an EMBL/GenBank/DDBJ whole genome shotgun (WGS) entry which is preliminary data.</text>
</comment>
<keyword evidence="3" id="KW-1185">Reference proteome</keyword>
<dbReference type="Gene3D" id="3.90.550.10">
    <property type="entry name" value="Spore Coat Polysaccharide Biosynthesis Protein SpsA, Chain A"/>
    <property type="match status" value="1"/>
</dbReference>
<dbReference type="Pfam" id="PF00535">
    <property type="entry name" value="Glycos_transf_2"/>
    <property type="match status" value="1"/>
</dbReference>
<dbReference type="SUPFAM" id="SSF53448">
    <property type="entry name" value="Nucleotide-diphospho-sugar transferases"/>
    <property type="match status" value="1"/>
</dbReference>
<feature type="domain" description="Glycosyltransferase 2-like" evidence="1">
    <location>
        <begin position="10"/>
        <end position="151"/>
    </location>
</feature>
<proteinExistence type="predicted"/>
<evidence type="ECO:0000313" key="2">
    <source>
        <dbReference type="EMBL" id="PXY91531.1"/>
    </source>
</evidence>
<dbReference type="PANTHER" id="PTHR22916">
    <property type="entry name" value="GLYCOSYLTRANSFERASE"/>
    <property type="match status" value="1"/>
</dbReference>
<organism evidence="2 3">
    <name type="scientific">Gilliamella apis</name>
    <dbReference type="NCBI Taxonomy" id="1970738"/>
    <lineage>
        <taxon>Bacteria</taxon>
        <taxon>Pseudomonadati</taxon>
        <taxon>Pseudomonadota</taxon>
        <taxon>Gammaproteobacteria</taxon>
        <taxon>Orbales</taxon>
        <taxon>Orbaceae</taxon>
        <taxon>Gilliamella</taxon>
    </lineage>
</organism>
<reference evidence="2 3" key="1">
    <citation type="submission" date="2018-05" db="EMBL/GenBank/DDBJ databases">
        <title>Reference genomes for bee gut microbiota database.</title>
        <authorList>
            <person name="Ellegaard K.M."/>
        </authorList>
    </citation>
    <scope>NUCLEOTIDE SEQUENCE [LARGE SCALE GENOMIC DNA]</scope>
    <source>
        <strain evidence="2 3">ESL0172</strain>
    </source>
</reference>
<evidence type="ECO:0000259" key="1">
    <source>
        <dbReference type="Pfam" id="PF00535"/>
    </source>
</evidence>
<accession>A0A2V4DTS2</accession>
<dbReference type="Proteomes" id="UP000247673">
    <property type="component" value="Unassembled WGS sequence"/>
</dbReference>
<dbReference type="InterPro" id="IPR001173">
    <property type="entry name" value="Glyco_trans_2-like"/>
</dbReference>
<dbReference type="AlphaFoldDB" id="A0A2V4DTS2"/>
<dbReference type="EMBL" id="QGLO01000004">
    <property type="protein sequence ID" value="PXY91531.1"/>
    <property type="molecule type" value="Genomic_DNA"/>
</dbReference>
<dbReference type="InterPro" id="IPR029044">
    <property type="entry name" value="Nucleotide-diphossugar_trans"/>
</dbReference>
<dbReference type="RefSeq" id="WP_110447490.1">
    <property type="nucleotide sequence ID" value="NZ_CP132381.1"/>
</dbReference>
<dbReference type="OrthoDB" id="396512at2"/>
<sequence>MNTNKLPLVSVIISAYNHENYIQDTIKSIISQTYEKIELIIIDDGSIDSTFEKILEMENICKERFTNIIFQKQQNQGIGATSNKLINLSQGKYIFCIASDDLAKSEAIYEEVSFLEKHSDYALVVGDNEIIDQNNIVCYWDKERNIIYDKNLANYQTFADFLKIKKLGNNFGRYLYLYRGNHIPNGYLVRKSIYDKAGLYNVNAPLEDWFMNLQISKYSKFKYLDKILFSYRWHPQNTIKQNKKINDMFKLTLQYENILLSNIDFKDYDKDLFNCFMFGKLTKRFIIIPNIFELRRYRKNSVKMSVLHFWGIDFILNKKFLQIG</sequence>
<dbReference type="GO" id="GO:0016758">
    <property type="term" value="F:hexosyltransferase activity"/>
    <property type="evidence" value="ECO:0007669"/>
    <property type="project" value="UniProtKB-ARBA"/>
</dbReference>
<dbReference type="PANTHER" id="PTHR22916:SF3">
    <property type="entry name" value="UDP-GLCNAC:BETAGAL BETA-1,3-N-ACETYLGLUCOSAMINYLTRANSFERASE-LIKE PROTEIN 1"/>
    <property type="match status" value="1"/>
</dbReference>